<dbReference type="PANTHER" id="PTHR12526">
    <property type="entry name" value="GLYCOSYLTRANSFERASE"/>
    <property type="match status" value="1"/>
</dbReference>
<reference evidence="2" key="3">
    <citation type="submission" date="2021-06" db="EMBL/GenBank/DDBJ databases">
        <authorList>
            <person name="Diorio-Toth L."/>
        </authorList>
    </citation>
    <scope>NUCLEOTIDE SEQUENCE</scope>
    <source>
        <strain evidence="2">AL_065</strain>
    </source>
</reference>
<evidence type="ECO:0000313" key="2">
    <source>
        <dbReference type="EMBL" id="QXR07569.1"/>
    </source>
</evidence>
<dbReference type="Gene3D" id="3.40.50.2000">
    <property type="entry name" value="Glycogen Phosphorylase B"/>
    <property type="match status" value="2"/>
</dbReference>
<dbReference type="Pfam" id="PF00534">
    <property type="entry name" value="Glycos_transf_1"/>
    <property type="match status" value="1"/>
</dbReference>
<dbReference type="CDD" id="cd03820">
    <property type="entry name" value="GT4_AmsD-like"/>
    <property type="match status" value="1"/>
</dbReference>
<sequence>MSNLYFLIHSLKGRSGTERVTCQLANIFDNFGYKVIILNLDTPKNSVAFDINDTVDIVHFSGSIFNLLRKLKSLNEKDILFIQNMERLALLTLLLKPQSKNICLEHGVFFVKSKFGKLLTQYLYPRLDALVTITYADAENYLRFLDRNKVHTIYNSTPFSPENITYNFASKKIIAVGRLSTEKNFSALIHAWSFIYHEYPDWCLEIYGDGPEDHTLKNLIKELTLQNVTIKENSNNIAEVYKNASFLVQTSKFEGLGMVLIEAQSFGLPIIAYDCPYGPAEIISHSHNGFLVEPNNISLLVKNIKKLMSSQELCEEMSVAAIKSVSKFDTYHVNDKWLRLFNKF</sequence>
<dbReference type="GO" id="GO:1901135">
    <property type="term" value="P:carbohydrate derivative metabolic process"/>
    <property type="evidence" value="ECO:0007669"/>
    <property type="project" value="UniProtKB-ARBA"/>
</dbReference>
<dbReference type="EMBL" id="CP078045">
    <property type="protein sequence ID" value="QXR07569.1"/>
    <property type="molecule type" value="Genomic_DNA"/>
</dbReference>
<organism evidence="2 3">
    <name type="scientific">Acinetobacter lwoffii</name>
    <dbReference type="NCBI Taxonomy" id="28090"/>
    <lineage>
        <taxon>Bacteria</taxon>
        <taxon>Pseudomonadati</taxon>
        <taxon>Pseudomonadota</taxon>
        <taxon>Gammaproteobacteria</taxon>
        <taxon>Moraxellales</taxon>
        <taxon>Moraxellaceae</taxon>
        <taxon>Acinetobacter</taxon>
    </lineage>
</organism>
<feature type="domain" description="Glycosyl transferase family 1" evidence="1">
    <location>
        <begin position="170"/>
        <end position="323"/>
    </location>
</feature>
<evidence type="ECO:0000259" key="1">
    <source>
        <dbReference type="Pfam" id="PF00534"/>
    </source>
</evidence>
<name>A0AAJ4P3V3_ACILW</name>
<protein>
    <submittedName>
        <fullName evidence="2">Glycosyltransferase family 4 protein</fullName>
    </submittedName>
</protein>
<dbReference type="GO" id="GO:0016757">
    <property type="term" value="F:glycosyltransferase activity"/>
    <property type="evidence" value="ECO:0007669"/>
    <property type="project" value="InterPro"/>
</dbReference>
<proteinExistence type="predicted"/>
<evidence type="ECO:0000313" key="3">
    <source>
        <dbReference type="Proteomes" id="UP000293391"/>
    </source>
</evidence>
<dbReference type="SUPFAM" id="SSF53756">
    <property type="entry name" value="UDP-Glycosyltransferase/glycogen phosphorylase"/>
    <property type="match status" value="1"/>
</dbReference>
<gene>
    <name evidence="2" type="ORF">EVX74_000480</name>
</gene>
<reference evidence="2" key="2">
    <citation type="journal article" date="2019" name="Nat. Commun.">
        <title>Spatiotemporal dynamics of multidrug resistant bacteria on intensive care unit surfaces.</title>
        <authorList>
            <person name="D'Souza A.W."/>
            <person name="Potter R.F."/>
            <person name="Wallace M."/>
            <person name="Shupe A."/>
            <person name="Patel S."/>
            <person name="Sun X."/>
            <person name="Gul D."/>
            <person name="Kwon J.H."/>
            <person name="Andleeb S."/>
            <person name="Burnham C.D."/>
            <person name="Dantas G."/>
        </authorList>
    </citation>
    <scope>NUCLEOTIDE SEQUENCE</scope>
    <source>
        <strain evidence="2">AL_065</strain>
    </source>
</reference>
<reference evidence="2" key="1">
    <citation type="submission" date="2018-10" db="EMBL/GenBank/DDBJ databases">
        <authorList>
            <person name="D'Souza A.W."/>
            <person name="Potter R.F."/>
            <person name="Wallace M."/>
            <person name="Shupe A."/>
            <person name="Patel S."/>
            <person name="Sun S."/>
            <person name="Gul D."/>
            <person name="Kwon J.H."/>
            <person name="Andleeb S."/>
            <person name="Burnham C.-A.D."/>
            <person name="Dantas G."/>
        </authorList>
    </citation>
    <scope>NUCLEOTIDE SEQUENCE</scope>
    <source>
        <strain evidence="2">AL_065</strain>
    </source>
</reference>
<dbReference type="AlphaFoldDB" id="A0AAJ4P3V3"/>
<dbReference type="RefSeq" id="WP_129716938.1">
    <property type="nucleotide sequence ID" value="NZ_CP078045.1"/>
</dbReference>
<dbReference type="InterPro" id="IPR001296">
    <property type="entry name" value="Glyco_trans_1"/>
</dbReference>
<accession>A0AAJ4P3V3</accession>
<dbReference type="PANTHER" id="PTHR12526:SF630">
    <property type="entry name" value="GLYCOSYLTRANSFERASE"/>
    <property type="match status" value="1"/>
</dbReference>
<dbReference type="Proteomes" id="UP000293391">
    <property type="component" value="Chromosome"/>
</dbReference>